<dbReference type="Gene3D" id="3.40.50.720">
    <property type="entry name" value="NAD(P)-binding Rossmann-like Domain"/>
    <property type="match status" value="1"/>
</dbReference>
<evidence type="ECO:0000259" key="2">
    <source>
        <dbReference type="PROSITE" id="PS51201"/>
    </source>
</evidence>
<comment type="subcellular location">
    <subcellularLocation>
        <location evidence="1">Cell membrane</location>
        <topology evidence="1">Multi-pass membrane protein</topology>
    </subcellularLocation>
</comment>
<dbReference type="KEGG" id="tfl:RPIT_06295"/>
<proteinExistence type="predicted"/>
<dbReference type="Proteomes" id="UP000188324">
    <property type="component" value="Chromosome"/>
</dbReference>
<dbReference type="OrthoDB" id="9799090at2"/>
<feature type="domain" description="RCK N-terminal" evidence="2">
    <location>
        <begin position="136"/>
        <end position="256"/>
    </location>
</feature>
<dbReference type="GO" id="GO:0005886">
    <property type="term" value="C:plasma membrane"/>
    <property type="evidence" value="ECO:0007669"/>
    <property type="project" value="UniProtKB-SubCell"/>
</dbReference>
<dbReference type="EMBL" id="CP019605">
    <property type="protein sequence ID" value="AQP44470.1"/>
    <property type="molecule type" value="Genomic_DNA"/>
</dbReference>
<protein>
    <submittedName>
        <fullName evidence="3">Potassium transporter Kef</fullName>
    </submittedName>
</protein>
<organism evidence="3 4">
    <name type="scientific">Tessaracoccus flavus</name>
    <dbReference type="NCBI Taxonomy" id="1610493"/>
    <lineage>
        <taxon>Bacteria</taxon>
        <taxon>Bacillati</taxon>
        <taxon>Actinomycetota</taxon>
        <taxon>Actinomycetes</taxon>
        <taxon>Propionibacteriales</taxon>
        <taxon>Propionibacteriaceae</taxon>
        <taxon>Tessaracoccus</taxon>
    </lineage>
</organism>
<dbReference type="RefSeq" id="WP_077341625.1">
    <property type="nucleotide sequence ID" value="NZ_CP019605.1"/>
</dbReference>
<evidence type="ECO:0000313" key="3">
    <source>
        <dbReference type="EMBL" id="AQP44470.1"/>
    </source>
</evidence>
<reference evidence="3 4" key="1">
    <citation type="journal article" date="2016" name="Int. J. Syst. Evol. Microbiol.">
        <title>Tessaracoccus flavus sp. nov., isolated from the drainage system of a lindane-producing factory.</title>
        <authorList>
            <person name="Kumari R."/>
            <person name="Singh P."/>
            <person name="Schumann P."/>
            <person name="Lal R."/>
        </authorList>
    </citation>
    <scope>NUCLEOTIDE SEQUENCE [LARGE SCALE GENOMIC DNA]</scope>
    <source>
        <strain evidence="3 4">RP1T</strain>
    </source>
</reference>
<dbReference type="InterPro" id="IPR036291">
    <property type="entry name" value="NAD(P)-bd_dom_sf"/>
</dbReference>
<name>A0A1Q2CEH0_9ACTN</name>
<evidence type="ECO:0000313" key="4">
    <source>
        <dbReference type="Proteomes" id="UP000188324"/>
    </source>
</evidence>
<dbReference type="STRING" id="1610493.RPIT_06295"/>
<keyword evidence="4" id="KW-1185">Reference proteome</keyword>
<dbReference type="SUPFAM" id="SSF51735">
    <property type="entry name" value="NAD(P)-binding Rossmann-fold domains"/>
    <property type="match status" value="1"/>
</dbReference>
<dbReference type="PANTHER" id="PTHR43833">
    <property type="entry name" value="POTASSIUM CHANNEL PROTEIN 2-RELATED-RELATED"/>
    <property type="match status" value="1"/>
</dbReference>
<dbReference type="InterPro" id="IPR003148">
    <property type="entry name" value="RCK_N"/>
</dbReference>
<sequence>MAKMQPGGRGGAVSLVSLPRIEISPFKELARRAVIALALLGLTTLIVWLDRDAYIDNTGQDGVSLIDALYYATVTVTTTGYGDITPIAPHARLLNALIITPLRVSFLVVLVGTTIEVLANQGSRSIKDSMWRKRMRNHVVVIGYGTKGRSAVNTLRRQGTPADKIVVIDTDPNSISDANFDGLAAFQGDATRRDLLRRAEISKAKGVIISLDKDGTSILATLTVRQLNPTAGVVVSVREHENVPLVRQSGASSVVTSSETVGRLLGLSAIGPDLGAIMQDMLTGGEGLEVHQRQAEPHEAGQPPSAVQGERVIGLIRNGTLRRFYDQTASRIELGDELIVVRRAQAPTSKDLLRFAAEE</sequence>
<dbReference type="SUPFAM" id="SSF81324">
    <property type="entry name" value="Voltage-gated potassium channels"/>
    <property type="match status" value="1"/>
</dbReference>
<dbReference type="InterPro" id="IPR013099">
    <property type="entry name" value="K_chnl_dom"/>
</dbReference>
<evidence type="ECO:0000256" key="1">
    <source>
        <dbReference type="ARBA" id="ARBA00004651"/>
    </source>
</evidence>
<dbReference type="Pfam" id="PF02254">
    <property type="entry name" value="TrkA_N"/>
    <property type="match status" value="1"/>
</dbReference>
<dbReference type="PROSITE" id="PS51201">
    <property type="entry name" value="RCK_N"/>
    <property type="match status" value="1"/>
</dbReference>
<dbReference type="PANTHER" id="PTHR43833:SF9">
    <property type="entry name" value="POTASSIUM CHANNEL PROTEIN YUGO-RELATED"/>
    <property type="match status" value="1"/>
</dbReference>
<dbReference type="AlphaFoldDB" id="A0A1Q2CEH0"/>
<dbReference type="Gene3D" id="1.10.287.70">
    <property type="match status" value="1"/>
</dbReference>
<accession>A0A1Q2CEH0</accession>
<dbReference type="GO" id="GO:0006813">
    <property type="term" value="P:potassium ion transport"/>
    <property type="evidence" value="ECO:0007669"/>
    <property type="project" value="InterPro"/>
</dbReference>
<dbReference type="Pfam" id="PF07885">
    <property type="entry name" value="Ion_trans_2"/>
    <property type="match status" value="1"/>
</dbReference>
<dbReference type="InterPro" id="IPR050721">
    <property type="entry name" value="Trk_Ktr_HKT_K-transport"/>
</dbReference>
<gene>
    <name evidence="3" type="ORF">RPIT_06295</name>
</gene>